<feature type="transmembrane region" description="Helical" evidence="1">
    <location>
        <begin position="107"/>
        <end position="129"/>
    </location>
</feature>
<comment type="caution">
    <text evidence="2">The sequence shown here is derived from an EMBL/GenBank/DDBJ whole genome shotgun (WGS) entry which is preliminary data.</text>
</comment>
<organism evidence="2 3">
    <name type="scientific">Brotonthovivens ammoniilytica</name>
    <dbReference type="NCBI Taxonomy" id="2981725"/>
    <lineage>
        <taxon>Bacteria</taxon>
        <taxon>Bacillati</taxon>
        <taxon>Bacillota</taxon>
        <taxon>Clostridia</taxon>
        <taxon>Lachnospirales</taxon>
        <taxon>Lachnospiraceae</taxon>
        <taxon>Brotonthovivens</taxon>
    </lineage>
</organism>
<keyword evidence="3" id="KW-1185">Reference proteome</keyword>
<accession>A0ABT2TMK7</accession>
<dbReference type="InterPro" id="IPR006938">
    <property type="entry name" value="DUF624"/>
</dbReference>
<sequence>MEKTGQTTAAGLGFYIKNMFLISIFWIVCSIPVFTIGASCSAAYRTVHRVLYRKDQETWKVFRDSFKDNFKKGTKCWIVVAVLGLIFFGIGRYLFQLDWDSNGTSGLGMYYIMFYLMFVYVFLWGMYVFAYNIRFNDPARVILRNCLYLVVRHLLSTIVMGIIMGVFIYLTVWLKFVVVITPGLAVFCILKIMEKVFSHYMNEDDYRMVWGLEPLEEPQQEDELTPVFKDEDSH</sequence>
<dbReference type="EMBL" id="JAOQJQ010000007">
    <property type="protein sequence ID" value="MCU6763460.1"/>
    <property type="molecule type" value="Genomic_DNA"/>
</dbReference>
<name>A0ABT2TMK7_9FIRM</name>
<feature type="transmembrane region" description="Helical" evidence="1">
    <location>
        <begin position="76"/>
        <end position="95"/>
    </location>
</feature>
<proteinExistence type="predicted"/>
<protein>
    <submittedName>
        <fullName evidence="2">YesL family protein</fullName>
    </submittedName>
</protein>
<evidence type="ECO:0000313" key="2">
    <source>
        <dbReference type="EMBL" id="MCU6763460.1"/>
    </source>
</evidence>
<evidence type="ECO:0000256" key="1">
    <source>
        <dbReference type="SAM" id="Phobius"/>
    </source>
</evidence>
<reference evidence="2 3" key="1">
    <citation type="journal article" date="2021" name="ISME Commun">
        <title>Automated analysis of genomic sequences facilitates high-throughput and comprehensive description of bacteria.</title>
        <authorList>
            <person name="Hitch T.C.A."/>
        </authorList>
    </citation>
    <scope>NUCLEOTIDE SEQUENCE [LARGE SCALE GENOMIC DNA]</scope>
    <source>
        <strain evidence="2 3">Sanger_109</strain>
    </source>
</reference>
<keyword evidence="1" id="KW-0472">Membrane</keyword>
<feature type="transmembrane region" description="Helical" evidence="1">
    <location>
        <begin position="176"/>
        <end position="193"/>
    </location>
</feature>
<dbReference type="Pfam" id="PF04854">
    <property type="entry name" value="DUF624"/>
    <property type="match status" value="1"/>
</dbReference>
<keyword evidence="1" id="KW-0812">Transmembrane</keyword>
<evidence type="ECO:0000313" key="3">
    <source>
        <dbReference type="Proteomes" id="UP001652442"/>
    </source>
</evidence>
<dbReference type="RefSeq" id="WP_158426101.1">
    <property type="nucleotide sequence ID" value="NZ_JAOQJQ010000007.1"/>
</dbReference>
<feature type="transmembrane region" description="Helical" evidence="1">
    <location>
        <begin position="150"/>
        <end position="170"/>
    </location>
</feature>
<feature type="transmembrane region" description="Helical" evidence="1">
    <location>
        <begin position="20"/>
        <end position="44"/>
    </location>
</feature>
<dbReference type="Proteomes" id="UP001652442">
    <property type="component" value="Unassembled WGS sequence"/>
</dbReference>
<keyword evidence="1" id="KW-1133">Transmembrane helix</keyword>
<gene>
    <name evidence="2" type="ORF">OCV88_14185</name>
</gene>